<dbReference type="Pfam" id="PF13699">
    <property type="entry name" value="eCIS_core"/>
    <property type="match status" value="1"/>
</dbReference>
<reference evidence="3" key="1">
    <citation type="submission" date="2019-05" db="EMBL/GenBank/DDBJ databases">
        <title>Whole genome sequencing of Pseudanabaena catenata USMAC16.</title>
        <authorList>
            <person name="Khan Z."/>
            <person name="Omar W.M."/>
            <person name="Convey P."/>
            <person name="Merican F."/>
            <person name="Najimudin N."/>
        </authorList>
    </citation>
    <scope>NUCLEOTIDE SEQUENCE</scope>
    <source>
        <strain evidence="3">USMAC16</strain>
    </source>
</reference>
<accession>A0A9X4M973</accession>
<dbReference type="EMBL" id="VBTY01000070">
    <property type="protein sequence ID" value="MDG3494902.1"/>
    <property type="molecule type" value="Genomic_DNA"/>
</dbReference>
<evidence type="ECO:0000256" key="1">
    <source>
        <dbReference type="SAM" id="MobiDB-lite"/>
    </source>
</evidence>
<protein>
    <submittedName>
        <fullName evidence="3">DUF4157 domain-containing protein</fullName>
    </submittedName>
</protein>
<feature type="compositionally biased region" description="Polar residues" evidence="1">
    <location>
        <begin position="120"/>
        <end position="147"/>
    </location>
</feature>
<feature type="compositionally biased region" description="Polar residues" evidence="1">
    <location>
        <begin position="160"/>
        <end position="169"/>
    </location>
</feature>
<dbReference type="InterPro" id="IPR025295">
    <property type="entry name" value="eCIS_core_dom"/>
</dbReference>
<dbReference type="Proteomes" id="UP001152872">
    <property type="component" value="Unassembled WGS sequence"/>
</dbReference>
<evidence type="ECO:0000313" key="4">
    <source>
        <dbReference type="Proteomes" id="UP001152872"/>
    </source>
</evidence>
<dbReference type="AlphaFoldDB" id="A0A9X4M973"/>
<name>A0A9X4M973_9CYAN</name>
<proteinExistence type="predicted"/>
<sequence>MKITKETTVQNQNLASSPNLNLQTKPFATPNSDHLNDLSKDGEKESSHRTNFSGNLLEKLISNSNNEQTGAIQRKPKNRLKLPINEGINNSIQAKLNIGEPNDKYEKEADETATKVVEQINSHSQENSVQRQNDSISESTLPTQISPLQRKLKIKRDNNDGNIQASTLVQKREALGGGEASTDLESSIQRARGSGQSLNPHLQEKMGQAMGADFSDVKVHTDSQSDRLNQSIQAKAFTTGQDVFFRQGEYNPSSKSGQELIAHELTHVVQQNGNRLRRKPLPNSNQVSQIQDAPTNQVQRLWNKKTFREHTKDGILDRRGKTIKSIEQLIDEYGKLNPYSTKDLKSTQDLAKEIREHVNNWIQDHTGDKSRSTRMVGMQKFLTHLDTEEIPKLNKIEQDILDKRNTTAGTLELEDSQRTGKIDAIKKKYEGSAKSSLEKVGWLIDASVPNPGDKSKLEIELKIPCDPSGMGFVGMHLVCQSERKKVKELNTRCELTVTGGAKFAGLAELKAEIGGYFESQAADSSKVMQLVSYAIYRRFVESKVLPVEMSNYMWGGTTSSVGYKRAEKWAGNVEKEVFGKDDKAYVETGLVGAITAQGGIKDVGGVGLGGKLAVKGSGGTRYDQKGVKEGKKRLLKDQGGGGLGDSYSYSGRGDAQESIGRRVYQLEPSFEATCAMFKMNGKAKFVWLGDPTKEKDLKAKLDEWSIECAGQVSIPIHQGVLGGMPALLGDMVNSVGQSVRRAAASESGSKSKGQILGLLLGMSEDTAIAGAQVFGAPATQFTVFKPGKSLNDQMGLAGSKGEIGVKLGFKYKKKPADDKGEIEISLDYTKSGQLMYVDKILAAQQNAVDMLTVKQESFSRLATFKRDKTGNWAWNPELD</sequence>
<feature type="domain" description="eCIS core" evidence="2">
    <location>
        <begin position="198"/>
        <end position="274"/>
    </location>
</feature>
<comment type="caution">
    <text evidence="3">The sequence shown here is derived from an EMBL/GenBank/DDBJ whole genome shotgun (WGS) entry which is preliminary data.</text>
</comment>
<feature type="region of interest" description="Disordered" evidence="1">
    <location>
        <begin position="120"/>
        <end position="182"/>
    </location>
</feature>
<organism evidence="3 4">
    <name type="scientific">Pseudanabaena catenata USMAC16</name>
    <dbReference type="NCBI Taxonomy" id="1855837"/>
    <lineage>
        <taxon>Bacteria</taxon>
        <taxon>Bacillati</taxon>
        <taxon>Cyanobacteriota</taxon>
        <taxon>Cyanophyceae</taxon>
        <taxon>Pseudanabaenales</taxon>
        <taxon>Pseudanabaenaceae</taxon>
        <taxon>Pseudanabaena</taxon>
    </lineage>
</organism>
<gene>
    <name evidence="3" type="ORF">FEV09_10070</name>
</gene>
<feature type="compositionally biased region" description="Polar residues" evidence="1">
    <location>
        <begin position="1"/>
        <end position="33"/>
    </location>
</feature>
<evidence type="ECO:0000313" key="3">
    <source>
        <dbReference type="EMBL" id="MDG3494902.1"/>
    </source>
</evidence>
<feature type="region of interest" description="Disordered" evidence="1">
    <location>
        <begin position="1"/>
        <end position="50"/>
    </location>
</feature>
<evidence type="ECO:0000259" key="2">
    <source>
        <dbReference type="Pfam" id="PF13699"/>
    </source>
</evidence>
<keyword evidence="4" id="KW-1185">Reference proteome</keyword>
<dbReference type="RefSeq" id="WP_009627005.1">
    <property type="nucleotide sequence ID" value="NZ_VBTY01000070.1"/>
</dbReference>
<feature type="compositionally biased region" description="Basic and acidic residues" evidence="1">
    <location>
        <begin position="34"/>
        <end position="48"/>
    </location>
</feature>